<dbReference type="SUPFAM" id="SSF53335">
    <property type="entry name" value="S-adenosyl-L-methionine-dependent methyltransferases"/>
    <property type="match status" value="1"/>
</dbReference>
<sequence length="260" mass="31088">MQCKICQNSVKFFAKASIMVQNFEANYYLCEQCEYVFVDNPHWLPIAYEEGITDSDIGLVNRNTRFSVITFALIRLFLNYKSKFLDFAGGYGLFVRLMRDLGIDYYWQDKYTKNLFAKSFHAREKFNTYELVTAFEVLEHLENPIPEIEEILKYSNHFLFSTELLPKHKPLPHEWNYYALEHGQHIGFFSLKTLKFMAKKYNYNFYTNGVDLHFFTKRKISNFFFKLITKYYIALFIRYAFRLKSLQTNDEGIVKNKICV</sequence>
<organism evidence="1 2">
    <name type="scientific">Silvanigrella aquatica</name>
    <dbReference type="NCBI Taxonomy" id="1915309"/>
    <lineage>
        <taxon>Bacteria</taxon>
        <taxon>Pseudomonadati</taxon>
        <taxon>Bdellovibrionota</taxon>
        <taxon>Oligoflexia</taxon>
        <taxon>Silvanigrellales</taxon>
        <taxon>Silvanigrellaceae</taxon>
        <taxon>Silvanigrella</taxon>
    </lineage>
</organism>
<dbReference type="RefSeq" id="WP_148697559.1">
    <property type="nucleotide sequence ID" value="NZ_CP017834.1"/>
</dbReference>
<evidence type="ECO:0008006" key="3">
    <source>
        <dbReference type="Google" id="ProtNLM"/>
    </source>
</evidence>
<proteinExistence type="predicted"/>
<dbReference type="EMBL" id="CP017834">
    <property type="protein sequence ID" value="APJ03815.1"/>
    <property type="molecule type" value="Genomic_DNA"/>
</dbReference>
<keyword evidence="2" id="KW-1185">Reference proteome</keyword>
<dbReference type="Pfam" id="PF13489">
    <property type="entry name" value="Methyltransf_23"/>
    <property type="match status" value="1"/>
</dbReference>
<dbReference type="KEGG" id="saqi:AXG55_07815"/>
<dbReference type="InterPro" id="IPR029063">
    <property type="entry name" value="SAM-dependent_MTases_sf"/>
</dbReference>
<evidence type="ECO:0000313" key="2">
    <source>
        <dbReference type="Proteomes" id="UP000184731"/>
    </source>
</evidence>
<reference evidence="1 2" key="1">
    <citation type="submission" date="2016-10" db="EMBL/GenBank/DDBJ databases">
        <title>Silvanigrella aquatica sp. nov., isolated from a freshwater lake located in the Black Forest, Germany, description of Silvanigrellaceae fam. nov., Silvanigrellales ord. nov., reclassification of the order Bdellovibrionales in the class Oligoflexia, reclassification of the families Bacteriovoracaceae and Halobacteriovoraceae in the new order Bacteriovoracales ord. nov., and reclassification of the family Pseudobacteriovoracaceae in the order Oligoflexiales.</title>
        <authorList>
            <person name="Hahn M.W."/>
            <person name="Schmidt J."/>
            <person name="Koll U."/>
            <person name="Rohde M."/>
            <person name="Verbag S."/>
            <person name="Pitt A."/>
            <person name="Nakai R."/>
            <person name="Naganuma T."/>
            <person name="Lang E."/>
        </authorList>
    </citation>
    <scope>NUCLEOTIDE SEQUENCE [LARGE SCALE GENOMIC DNA]</scope>
    <source>
        <strain evidence="1 2">MWH-Nonnen-W8red</strain>
    </source>
</reference>
<gene>
    <name evidence="1" type="ORF">AXG55_07815</name>
</gene>
<dbReference type="STRING" id="1915309.AXG55_07815"/>
<dbReference type="Gene3D" id="3.40.50.150">
    <property type="entry name" value="Vaccinia Virus protein VP39"/>
    <property type="match status" value="1"/>
</dbReference>
<protein>
    <recommendedName>
        <fullName evidence="3">Methyltransferase type 11</fullName>
    </recommendedName>
</protein>
<dbReference type="AlphaFoldDB" id="A0A1L4D0T4"/>
<evidence type="ECO:0000313" key="1">
    <source>
        <dbReference type="EMBL" id="APJ03815.1"/>
    </source>
</evidence>
<dbReference type="Proteomes" id="UP000184731">
    <property type="component" value="Chromosome"/>
</dbReference>
<accession>A0A1L4D0T4</accession>
<dbReference type="OrthoDB" id="5291149at2"/>
<name>A0A1L4D0T4_9BACT</name>